<sequence length="204" mass="23177">MLHTFGVNYQPIKANNFDFRPTLCKRKYRGSTDIKKNLLINKQKLKKKKVLYSQLVLISKDAKINCMKIGFFFGPFVFTGFFENYCKFTLKFSLDLMGVNNFTLATIKFYFFDKNLRPKPIALDAISNLLKLFWAILKLSSTILGSKSIIYLTQLKCPISVNSNGGLSLANFKILYSNLKHKSSLSGSFGCRPGLKECSSCQVD</sequence>
<reference evidence="1 2" key="1">
    <citation type="journal article" date="2018" name="Sci. Rep.">
        <title>Genomic signatures of local adaptation to the degree of environmental predictability in rotifers.</title>
        <authorList>
            <person name="Franch-Gras L."/>
            <person name="Hahn C."/>
            <person name="Garcia-Roger E.M."/>
            <person name="Carmona M.J."/>
            <person name="Serra M."/>
            <person name="Gomez A."/>
        </authorList>
    </citation>
    <scope>NUCLEOTIDE SEQUENCE [LARGE SCALE GENOMIC DNA]</scope>
    <source>
        <strain evidence="1">HYR1</strain>
    </source>
</reference>
<proteinExistence type="predicted"/>
<protein>
    <submittedName>
        <fullName evidence="1">Uncharacterized protein</fullName>
    </submittedName>
</protein>
<accession>A0A3M7QNP6</accession>
<dbReference type="AlphaFoldDB" id="A0A3M7QNP6"/>
<comment type="caution">
    <text evidence="1">The sequence shown here is derived from an EMBL/GenBank/DDBJ whole genome shotgun (WGS) entry which is preliminary data.</text>
</comment>
<organism evidence="1 2">
    <name type="scientific">Brachionus plicatilis</name>
    <name type="common">Marine rotifer</name>
    <name type="synonym">Brachionus muelleri</name>
    <dbReference type="NCBI Taxonomy" id="10195"/>
    <lineage>
        <taxon>Eukaryota</taxon>
        <taxon>Metazoa</taxon>
        <taxon>Spiralia</taxon>
        <taxon>Gnathifera</taxon>
        <taxon>Rotifera</taxon>
        <taxon>Eurotatoria</taxon>
        <taxon>Monogononta</taxon>
        <taxon>Pseudotrocha</taxon>
        <taxon>Ploima</taxon>
        <taxon>Brachionidae</taxon>
        <taxon>Brachionus</taxon>
    </lineage>
</organism>
<gene>
    <name evidence="1" type="ORF">BpHYR1_001732</name>
</gene>
<evidence type="ECO:0000313" key="1">
    <source>
        <dbReference type="EMBL" id="RNA12869.1"/>
    </source>
</evidence>
<evidence type="ECO:0000313" key="2">
    <source>
        <dbReference type="Proteomes" id="UP000276133"/>
    </source>
</evidence>
<dbReference type="EMBL" id="REGN01005578">
    <property type="protein sequence ID" value="RNA12869.1"/>
    <property type="molecule type" value="Genomic_DNA"/>
</dbReference>
<dbReference type="Proteomes" id="UP000276133">
    <property type="component" value="Unassembled WGS sequence"/>
</dbReference>
<name>A0A3M7QNP6_BRAPC</name>
<keyword evidence="2" id="KW-1185">Reference proteome</keyword>